<dbReference type="Proteomes" id="UP001420932">
    <property type="component" value="Unassembled WGS sequence"/>
</dbReference>
<comment type="caution">
    <text evidence="4">The sequence shown here is derived from an EMBL/GenBank/DDBJ whole genome shotgun (WGS) entry which is preliminary data.</text>
</comment>
<dbReference type="Pfam" id="PF25597">
    <property type="entry name" value="SH3_retrovirus"/>
    <property type="match status" value="1"/>
</dbReference>
<dbReference type="InterPro" id="IPR013103">
    <property type="entry name" value="RVT_2"/>
</dbReference>
<dbReference type="InterPro" id="IPR043502">
    <property type="entry name" value="DNA/RNA_pol_sf"/>
</dbReference>
<reference evidence="4 5" key="1">
    <citation type="submission" date="2024-01" db="EMBL/GenBank/DDBJ databases">
        <title>Genome assemblies of Stephania.</title>
        <authorList>
            <person name="Yang L."/>
        </authorList>
    </citation>
    <scope>NUCLEOTIDE SEQUENCE [LARGE SCALE GENOMIC DNA]</scope>
    <source>
        <strain evidence="4">YNDBR</strain>
        <tissue evidence="4">Leaf</tissue>
    </source>
</reference>
<dbReference type="GO" id="GO:0046872">
    <property type="term" value="F:metal ion binding"/>
    <property type="evidence" value="ECO:0007669"/>
    <property type="project" value="UniProtKB-KW"/>
</dbReference>
<evidence type="ECO:0000313" key="4">
    <source>
        <dbReference type="EMBL" id="KAK9122098.1"/>
    </source>
</evidence>
<dbReference type="GO" id="GO:0015074">
    <property type="term" value="P:DNA integration"/>
    <property type="evidence" value="ECO:0007669"/>
    <property type="project" value="InterPro"/>
</dbReference>
<keyword evidence="2" id="KW-0378">Hydrolase</keyword>
<feature type="domain" description="Integrase catalytic" evidence="3">
    <location>
        <begin position="1"/>
        <end position="130"/>
    </location>
</feature>
<dbReference type="SUPFAM" id="SSF56672">
    <property type="entry name" value="DNA/RNA polymerases"/>
    <property type="match status" value="1"/>
</dbReference>
<dbReference type="GO" id="GO:0016787">
    <property type="term" value="F:hydrolase activity"/>
    <property type="evidence" value="ECO:0007669"/>
    <property type="project" value="UniProtKB-KW"/>
</dbReference>
<evidence type="ECO:0000259" key="3">
    <source>
        <dbReference type="PROSITE" id="PS50994"/>
    </source>
</evidence>
<keyword evidence="5" id="KW-1185">Reference proteome</keyword>
<sequence length="509" mass="59294">MCWIYFHKFKSEVAGIFWKFKQWIETQSSYQIQALRSDNGKEYTSNQFNTYCEEAGIEHQLTAPYTPQRNGVSERKNRIIMEMARCMLHEKSLPKEYWVEVAHTSVFLLNRLPTKAVDGKTPFEAWYGFKPSLKNLKVFGCLCFVYVPQIKRDKLDKKATAGIFVGYSTISKAYGVFQPHTRKILISRDVHFMENEIWDWNGEKSASNLLHNSKFQLKEDELIDDVPIRGTRSLAEIYQRCIVAVLEPADFWEAENDPKWIAAMEEELNMIEKNQTWEIVKRPADRKVIGVKWVFRTKLNANGSINKHKARLVVQGYAQIDGVDFSDTFALVARLDTIKLLLAIAAQKGWKAYQLDVKFAFLNGLLEEEIYVDQPEGFAIKGHEDEVDLLKKALYGPKQAPRAWYSRIDEHLMKLGFKKSPSEATLYIKDLGEMAYFLRMEIKQKQNEFFVCQKKYAREILKKFRMENCKEVATPMCQKEKLSKNDEAGRVDETIFRTMVGCLMYLTRN</sequence>
<dbReference type="InterPro" id="IPR012337">
    <property type="entry name" value="RNaseH-like_sf"/>
</dbReference>
<keyword evidence="1" id="KW-0479">Metal-binding</keyword>
<dbReference type="InterPro" id="IPR057670">
    <property type="entry name" value="SH3_retrovirus"/>
</dbReference>
<dbReference type="SUPFAM" id="SSF53098">
    <property type="entry name" value="Ribonuclease H-like"/>
    <property type="match status" value="1"/>
</dbReference>
<evidence type="ECO:0000256" key="1">
    <source>
        <dbReference type="ARBA" id="ARBA00022723"/>
    </source>
</evidence>
<accession>A0AAP0IUN9</accession>
<dbReference type="PROSITE" id="PS50994">
    <property type="entry name" value="INTEGRASE"/>
    <property type="match status" value="1"/>
</dbReference>
<evidence type="ECO:0000313" key="5">
    <source>
        <dbReference type="Proteomes" id="UP001420932"/>
    </source>
</evidence>
<dbReference type="Gene3D" id="3.30.420.10">
    <property type="entry name" value="Ribonuclease H-like superfamily/Ribonuclease H"/>
    <property type="match status" value="1"/>
</dbReference>
<name>A0AAP0IUN9_9MAGN</name>
<protein>
    <recommendedName>
        <fullName evidence="3">Integrase catalytic domain-containing protein</fullName>
    </recommendedName>
</protein>
<dbReference type="Pfam" id="PF07727">
    <property type="entry name" value="RVT_2"/>
    <property type="match status" value="1"/>
</dbReference>
<dbReference type="PANTHER" id="PTHR42648">
    <property type="entry name" value="TRANSPOSASE, PUTATIVE-RELATED"/>
    <property type="match status" value="1"/>
</dbReference>
<proteinExistence type="predicted"/>
<dbReference type="InterPro" id="IPR036397">
    <property type="entry name" value="RNaseH_sf"/>
</dbReference>
<dbReference type="AlphaFoldDB" id="A0AAP0IUN9"/>
<gene>
    <name evidence="4" type="ORF">Syun_019715</name>
</gene>
<dbReference type="PANTHER" id="PTHR42648:SF18">
    <property type="entry name" value="RETROTRANSPOSON, UNCLASSIFIED-LIKE PROTEIN"/>
    <property type="match status" value="1"/>
</dbReference>
<evidence type="ECO:0000256" key="2">
    <source>
        <dbReference type="ARBA" id="ARBA00022801"/>
    </source>
</evidence>
<dbReference type="InterPro" id="IPR001584">
    <property type="entry name" value="Integrase_cat-core"/>
</dbReference>
<dbReference type="GO" id="GO:0003676">
    <property type="term" value="F:nucleic acid binding"/>
    <property type="evidence" value="ECO:0007669"/>
    <property type="project" value="InterPro"/>
</dbReference>
<dbReference type="InterPro" id="IPR039537">
    <property type="entry name" value="Retrotran_Ty1/copia-like"/>
</dbReference>
<organism evidence="4 5">
    <name type="scientific">Stephania yunnanensis</name>
    <dbReference type="NCBI Taxonomy" id="152371"/>
    <lineage>
        <taxon>Eukaryota</taxon>
        <taxon>Viridiplantae</taxon>
        <taxon>Streptophyta</taxon>
        <taxon>Embryophyta</taxon>
        <taxon>Tracheophyta</taxon>
        <taxon>Spermatophyta</taxon>
        <taxon>Magnoliopsida</taxon>
        <taxon>Ranunculales</taxon>
        <taxon>Menispermaceae</taxon>
        <taxon>Menispermoideae</taxon>
        <taxon>Cissampelideae</taxon>
        <taxon>Stephania</taxon>
    </lineage>
</organism>
<dbReference type="EMBL" id="JBBNAF010000008">
    <property type="protein sequence ID" value="KAK9122098.1"/>
    <property type="molecule type" value="Genomic_DNA"/>
</dbReference>